<comment type="caution">
    <text evidence="2">The sequence shown here is derived from an EMBL/GenBank/DDBJ whole genome shotgun (WGS) entry which is preliminary data.</text>
</comment>
<name>A0ABX5B1B7_9MICO</name>
<dbReference type="Pfam" id="PF01471">
    <property type="entry name" value="PG_binding_1"/>
    <property type="match status" value="1"/>
</dbReference>
<dbReference type="InterPro" id="IPR002477">
    <property type="entry name" value="Peptidoglycan-bd-like"/>
</dbReference>
<reference evidence="2 3" key="1">
    <citation type="journal article" date="2008" name="Int. J. Syst. Evol. Microbiol.">
        <title>Leifsonia pindariensis sp. nov., isolated from the Pindari glacier of the Indian Himalayas, and emended description of the genus Leifsonia.</title>
        <authorList>
            <person name="Reddy G.S."/>
            <person name="Prabagaran S.R."/>
            <person name="Shivaji S."/>
        </authorList>
    </citation>
    <scope>NUCLEOTIDE SEQUENCE [LARGE SCALE GENOMIC DNA]</scope>
    <source>
        <strain evidence="2 3">PON 10</strain>
    </source>
</reference>
<dbReference type="InterPro" id="IPR036365">
    <property type="entry name" value="PGBD-like_sf"/>
</dbReference>
<evidence type="ECO:0000313" key="3">
    <source>
        <dbReference type="Proteomes" id="UP000237755"/>
    </source>
</evidence>
<dbReference type="SUPFAM" id="SSF47090">
    <property type="entry name" value="PGBD-like"/>
    <property type="match status" value="1"/>
</dbReference>
<gene>
    <name evidence="2" type="ORF">GY24_01715</name>
</gene>
<dbReference type="EMBL" id="MPZN01000003">
    <property type="protein sequence ID" value="PPL20334.1"/>
    <property type="molecule type" value="Genomic_DNA"/>
</dbReference>
<evidence type="ECO:0000313" key="2">
    <source>
        <dbReference type="EMBL" id="PPL20334.1"/>
    </source>
</evidence>
<protein>
    <recommendedName>
        <fullName evidence="1">Peptidoglycan binding-like domain-containing protein</fullName>
    </recommendedName>
</protein>
<evidence type="ECO:0000259" key="1">
    <source>
        <dbReference type="Pfam" id="PF01471"/>
    </source>
</evidence>
<accession>A0ABX5B1B7</accession>
<sequence length="363" mass="36186">MNGPVAGTRRRGKRVLLLSVAGLLVAAVAAAAILLAQPPKSGAAGPAPVEVETALVSRGDLTELVRAPGTLSYGAPRELGTVLPGIVTGLPGAGSVVTVGGELFRVDDSPVVLLHGELPVWRAFSAGMTDGADVLQLERSLAALGFFEREPDEEFAGSTEAAIERWQKSLGLEQTGMVELGRIAFAPADLRIQEPTAAIGDAAGAAIVSTTGTAKEVQAFVDTANQDLVAVGASVSIALPGGAQTTGTVAAAGAPVERDGSSGKSMKIPVSITLDDTDAAAALDNVSVSVLLTQTKAADVLLLPVGALLAQPGGGFAVEVVRAAAASGHTRTVVPVTLGAFADGLVAVTGGTLAEGDTVVVAK</sequence>
<keyword evidence="3" id="KW-1185">Reference proteome</keyword>
<organism evidence="2 3">
    <name type="scientific">Microterricola pindariensis</name>
    <dbReference type="NCBI Taxonomy" id="478010"/>
    <lineage>
        <taxon>Bacteria</taxon>
        <taxon>Bacillati</taxon>
        <taxon>Actinomycetota</taxon>
        <taxon>Actinomycetes</taxon>
        <taxon>Micrococcales</taxon>
        <taxon>Microbacteriaceae</taxon>
        <taxon>Microterricola</taxon>
    </lineage>
</organism>
<feature type="domain" description="Peptidoglycan binding-like" evidence="1">
    <location>
        <begin position="131"/>
        <end position="178"/>
    </location>
</feature>
<dbReference type="Gene3D" id="2.40.420.20">
    <property type="match status" value="1"/>
</dbReference>
<proteinExistence type="predicted"/>
<dbReference type="InterPro" id="IPR036366">
    <property type="entry name" value="PGBDSf"/>
</dbReference>
<dbReference type="Proteomes" id="UP000237755">
    <property type="component" value="Unassembled WGS sequence"/>
</dbReference>
<dbReference type="Gene3D" id="1.10.101.10">
    <property type="entry name" value="PGBD-like superfamily/PGBD"/>
    <property type="match status" value="1"/>
</dbReference>